<sequence length="481" mass="51115">MHFSAQLTVLAAASLVAAGPSVVGPRQSQKVTVDLNKKYQVIDGFGFSAAFQRANLVVNLKEPKQTEVLDLLFNITTGAGFSIVRNGIGSSKNSNQDHMNTHLPNCPSSPDGTPAYVWDGKDSGQLWLSKQAVRYGVKTFYGNAWSAPGCMKTNNDDANGGTLCGVSGATCRSGSWLQPFANYLIKYIQYYAEAGVNVTHIGFLNEPDFTASYASMLSSGTQAADFIKVLRPALDKAGYTSVGINCCEATGWNVATQHMQQIKSAGVEDMVFAFTSHEYSSRVGSPMNTKRHVWQTEYSDLNGGWSTAWYSNGGAGDGFTWANTVFNAIVNSNLNGYVFWEGIQDRATNNNNNEKLILVDGQTYQVSKRLWAFAQFRNVRPNAIRVGASGGSNLKSAAFQNTDGSIAVVIINSGTSAQTVGVSLSGSTLASPTVSAFLTDTSNDAKAVAVATATDGTASASLPGRGMISFLFKGASNATVV</sequence>
<dbReference type="Gene3D" id="2.60.40.1180">
    <property type="entry name" value="Golgi alpha-mannosidase II"/>
    <property type="match status" value="1"/>
</dbReference>
<feature type="domain" description="Glycosyl hydrolase family 59 catalytic" evidence="5">
    <location>
        <begin position="43"/>
        <end position="376"/>
    </location>
</feature>
<protein>
    <submittedName>
        <fullName evidence="7">Glycoside hydrolase</fullName>
    </submittedName>
</protein>
<proteinExistence type="inferred from homology"/>
<evidence type="ECO:0000256" key="3">
    <source>
        <dbReference type="ARBA" id="ARBA00022801"/>
    </source>
</evidence>
<dbReference type="InterPro" id="IPR013780">
    <property type="entry name" value="Glyco_hydro_b"/>
</dbReference>
<feature type="chain" id="PRO_5040141114" evidence="4">
    <location>
        <begin position="19"/>
        <end position="481"/>
    </location>
</feature>
<organism evidence="7 8">
    <name type="scientific">Polyplosphaeria fusca</name>
    <dbReference type="NCBI Taxonomy" id="682080"/>
    <lineage>
        <taxon>Eukaryota</taxon>
        <taxon>Fungi</taxon>
        <taxon>Dikarya</taxon>
        <taxon>Ascomycota</taxon>
        <taxon>Pezizomycotina</taxon>
        <taxon>Dothideomycetes</taxon>
        <taxon>Pleosporomycetidae</taxon>
        <taxon>Pleosporales</taxon>
        <taxon>Tetraplosphaeriaceae</taxon>
        <taxon>Polyplosphaeria</taxon>
    </lineage>
</organism>
<dbReference type="Pfam" id="PF02057">
    <property type="entry name" value="Glyco_hydro_59"/>
    <property type="match status" value="1"/>
</dbReference>
<dbReference type="Gene3D" id="3.20.20.80">
    <property type="entry name" value="Glycosidases"/>
    <property type="match status" value="1"/>
</dbReference>
<dbReference type="GO" id="GO:0016020">
    <property type="term" value="C:membrane"/>
    <property type="evidence" value="ECO:0007669"/>
    <property type="project" value="GOC"/>
</dbReference>
<dbReference type="InterPro" id="IPR001139">
    <property type="entry name" value="Glyco_hydro_30"/>
</dbReference>
<dbReference type="EMBL" id="ML996409">
    <property type="protein sequence ID" value="KAF2726687.1"/>
    <property type="molecule type" value="Genomic_DNA"/>
</dbReference>
<dbReference type="Proteomes" id="UP000799444">
    <property type="component" value="Unassembled WGS sequence"/>
</dbReference>
<dbReference type="Pfam" id="PF17189">
    <property type="entry name" value="Glyco_hydro_30C"/>
    <property type="match status" value="1"/>
</dbReference>
<comment type="similarity">
    <text evidence="1">Belongs to the glycosyl hydrolase 30 family.</text>
</comment>
<gene>
    <name evidence="7" type="ORF">EJ04DRAFT_480184</name>
</gene>
<dbReference type="InterPro" id="IPR049161">
    <property type="entry name" value="GH59_cat"/>
</dbReference>
<dbReference type="PANTHER" id="PTHR11069">
    <property type="entry name" value="GLUCOSYLCERAMIDASE"/>
    <property type="match status" value="1"/>
</dbReference>
<evidence type="ECO:0000256" key="1">
    <source>
        <dbReference type="ARBA" id="ARBA00005382"/>
    </source>
</evidence>
<name>A0A9P4USF6_9PLEO</name>
<evidence type="ECO:0000259" key="5">
    <source>
        <dbReference type="Pfam" id="PF02057"/>
    </source>
</evidence>
<dbReference type="InterPro" id="IPR033452">
    <property type="entry name" value="GH30_C"/>
</dbReference>
<keyword evidence="8" id="KW-1185">Reference proteome</keyword>
<dbReference type="InterPro" id="IPR017853">
    <property type="entry name" value="GH"/>
</dbReference>
<comment type="caution">
    <text evidence="7">The sequence shown here is derived from an EMBL/GenBank/DDBJ whole genome shotgun (WGS) entry which is preliminary data.</text>
</comment>
<accession>A0A9P4USF6</accession>
<keyword evidence="2 4" id="KW-0732">Signal</keyword>
<dbReference type="SUPFAM" id="SSF51011">
    <property type="entry name" value="Glycosyl hydrolase domain"/>
    <property type="match status" value="1"/>
</dbReference>
<keyword evidence="3 7" id="KW-0378">Hydrolase</keyword>
<feature type="signal peptide" evidence="4">
    <location>
        <begin position="1"/>
        <end position="18"/>
    </location>
</feature>
<dbReference type="SUPFAM" id="SSF51445">
    <property type="entry name" value="(Trans)glycosidases"/>
    <property type="match status" value="1"/>
</dbReference>
<dbReference type="GO" id="GO:0004348">
    <property type="term" value="F:glucosylceramidase activity"/>
    <property type="evidence" value="ECO:0007669"/>
    <property type="project" value="InterPro"/>
</dbReference>
<dbReference type="GO" id="GO:0006680">
    <property type="term" value="P:glucosylceramide catabolic process"/>
    <property type="evidence" value="ECO:0007669"/>
    <property type="project" value="TreeGrafter"/>
</dbReference>
<dbReference type="PANTHER" id="PTHR11069:SF23">
    <property type="entry name" value="LYSOSOMAL ACID GLUCOSYLCERAMIDASE"/>
    <property type="match status" value="1"/>
</dbReference>
<dbReference type="AlphaFoldDB" id="A0A9P4USF6"/>
<dbReference type="OrthoDB" id="2012278at2759"/>
<evidence type="ECO:0000256" key="2">
    <source>
        <dbReference type="ARBA" id="ARBA00022729"/>
    </source>
</evidence>
<reference evidence="7" key="1">
    <citation type="journal article" date="2020" name="Stud. Mycol.">
        <title>101 Dothideomycetes genomes: a test case for predicting lifestyles and emergence of pathogens.</title>
        <authorList>
            <person name="Haridas S."/>
            <person name="Albert R."/>
            <person name="Binder M."/>
            <person name="Bloem J."/>
            <person name="Labutti K."/>
            <person name="Salamov A."/>
            <person name="Andreopoulos B."/>
            <person name="Baker S."/>
            <person name="Barry K."/>
            <person name="Bills G."/>
            <person name="Bluhm B."/>
            <person name="Cannon C."/>
            <person name="Castanera R."/>
            <person name="Culley D."/>
            <person name="Daum C."/>
            <person name="Ezra D."/>
            <person name="Gonzalez J."/>
            <person name="Henrissat B."/>
            <person name="Kuo A."/>
            <person name="Liang C."/>
            <person name="Lipzen A."/>
            <person name="Lutzoni F."/>
            <person name="Magnuson J."/>
            <person name="Mondo S."/>
            <person name="Nolan M."/>
            <person name="Ohm R."/>
            <person name="Pangilinan J."/>
            <person name="Park H.-J."/>
            <person name="Ramirez L."/>
            <person name="Alfaro M."/>
            <person name="Sun H."/>
            <person name="Tritt A."/>
            <person name="Yoshinaga Y."/>
            <person name="Zwiers L.-H."/>
            <person name="Turgeon B."/>
            <person name="Goodwin S."/>
            <person name="Spatafora J."/>
            <person name="Crous P."/>
            <person name="Grigoriev I."/>
        </authorList>
    </citation>
    <scope>NUCLEOTIDE SEQUENCE</scope>
    <source>
        <strain evidence="7">CBS 125425</strain>
    </source>
</reference>
<feature type="domain" description="Glycosyl hydrolase family 30 beta sandwich" evidence="6">
    <location>
        <begin position="383"/>
        <end position="433"/>
    </location>
</feature>
<evidence type="ECO:0000313" key="7">
    <source>
        <dbReference type="EMBL" id="KAF2726687.1"/>
    </source>
</evidence>
<evidence type="ECO:0000259" key="6">
    <source>
        <dbReference type="Pfam" id="PF17189"/>
    </source>
</evidence>
<evidence type="ECO:0000256" key="4">
    <source>
        <dbReference type="SAM" id="SignalP"/>
    </source>
</evidence>
<evidence type="ECO:0000313" key="8">
    <source>
        <dbReference type="Proteomes" id="UP000799444"/>
    </source>
</evidence>